<evidence type="ECO:0000313" key="2">
    <source>
        <dbReference type="EMBL" id="MBD9698246.1"/>
    </source>
</evidence>
<sequence length="77" mass="8557">MLAELHAPAAAVIVLSLLIVMLVIRRARRHVDAPSLPVTPPVTWTPAAHLDTSFTLPRRHADGTWSEIWNDVWGDAR</sequence>
<dbReference type="EMBL" id="JACZDF010000001">
    <property type="protein sequence ID" value="MBD9698246.1"/>
    <property type="molecule type" value="Genomic_DNA"/>
</dbReference>
<gene>
    <name evidence="2" type="ORF">IGS67_01895</name>
</gene>
<dbReference type="Proteomes" id="UP000642107">
    <property type="component" value="Unassembled WGS sequence"/>
</dbReference>
<comment type="caution">
    <text evidence="2">The sequence shown here is derived from an EMBL/GenBank/DDBJ whole genome shotgun (WGS) entry which is preliminary data.</text>
</comment>
<protein>
    <submittedName>
        <fullName evidence="2">Uncharacterized protein</fullName>
    </submittedName>
</protein>
<evidence type="ECO:0000313" key="3">
    <source>
        <dbReference type="Proteomes" id="UP000642107"/>
    </source>
</evidence>
<evidence type="ECO:0000256" key="1">
    <source>
        <dbReference type="SAM" id="Phobius"/>
    </source>
</evidence>
<accession>A0ABR9DP90</accession>
<keyword evidence="1" id="KW-0472">Membrane</keyword>
<keyword evidence="1" id="KW-1133">Transmembrane helix</keyword>
<reference evidence="2 3" key="1">
    <citation type="submission" date="2020-09" db="EMBL/GenBank/DDBJ databases">
        <title>Flavimobilis rhizosphaerae sp. nov., isolated from rhizosphere soil of Spartina alterniflora.</title>
        <authorList>
            <person name="Hanqin C."/>
        </authorList>
    </citation>
    <scope>NUCLEOTIDE SEQUENCE [LARGE SCALE GENOMIC DNA]</scope>
    <source>
        <strain evidence="2 3">GY 10621</strain>
    </source>
</reference>
<keyword evidence="3" id="KW-1185">Reference proteome</keyword>
<organism evidence="2 3">
    <name type="scientific">Flavimobilis rhizosphaerae</name>
    <dbReference type="NCBI Taxonomy" id="2775421"/>
    <lineage>
        <taxon>Bacteria</taxon>
        <taxon>Bacillati</taxon>
        <taxon>Actinomycetota</taxon>
        <taxon>Actinomycetes</taxon>
        <taxon>Micrococcales</taxon>
        <taxon>Jonesiaceae</taxon>
        <taxon>Flavimobilis</taxon>
    </lineage>
</organism>
<keyword evidence="1" id="KW-0812">Transmembrane</keyword>
<feature type="transmembrane region" description="Helical" evidence="1">
    <location>
        <begin position="6"/>
        <end position="24"/>
    </location>
</feature>
<dbReference type="RefSeq" id="WP_192277274.1">
    <property type="nucleotide sequence ID" value="NZ_JACZDF010000001.1"/>
</dbReference>
<proteinExistence type="predicted"/>
<name>A0ABR9DP90_9MICO</name>